<gene>
    <name evidence="2" type="ORF">SAE02_74670</name>
</gene>
<dbReference type="Proteomes" id="UP000321523">
    <property type="component" value="Unassembled WGS sequence"/>
</dbReference>
<dbReference type="Pfam" id="PF13481">
    <property type="entry name" value="AAA_25"/>
    <property type="match status" value="1"/>
</dbReference>
<feature type="region of interest" description="Disordered" evidence="1">
    <location>
        <begin position="1"/>
        <end position="25"/>
    </location>
</feature>
<reference evidence="2 3" key="1">
    <citation type="submission" date="2019-07" db="EMBL/GenBank/DDBJ databases">
        <title>Whole genome shotgun sequence of Skermanella aerolata NBRC 106429.</title>
        <authorList>
            <person name="Hosoyama A."/>
            <person name="Uohara A."/>
            <person name="Ohji S."/>
            <person name="Ichikawa N."/>
        </authorList>
    </citation>
    <scope>NUCLEOTIDE SEQUENCE [LARGE SCALE GENOMIC DNA]</scope>
    <source>
        <strain evidence="2 3">NBRC 106429</strain>
    </source>
</reference>
<dbReference type="Gene3D" id="3.40.50.300">
    <property type="entry name" value="P-loop containing nucleotide triphosphate hydrolases"/>
    <property type="match status" value="1"/>
</dbReference>
<proteinExistence type="predicted"/>
<dbReference type="EMBL" id="BJYZ01000074">
    <property type="protein sequence ID" value="GEO43319.1"/>
    <property type="molecule type" value="Genomic_DNA"/>
</dbReference>
<evidence type="ECO:0008006" key="4">
    <source>
        <dbReference type="Google" id="ProtNLM"/>
    </source>
</evidence>
<evidence type="ECO:0000256" key="1">
    <source>
        <dbReference type="SAM" id="MobiDB-lite"/>
    </source>
</evidence>
<dbReference type="InterPro" id="IPR027417">
    <property type="entry name" value="P-loop_NTPase"/>
</dbReference>
<evidence type="ECO:0000313" key="2">
    <source>
        <dbReference type="EMBL" id="GEO43319.1"/>
    </source>
</evidence>
<comment type="caution">
    <text evidence="2">The sequence shown here is derived from an EMBL/GenBank/DDBJ whole genome shotgun (WGS) entry which is preliminary data.</text>
</comment>
<feature type="compositionally biased region" description="Low complexity" evidence="1">
    <location>
        <begin position="1"/>
        <end position="18"/>
    </location>
</feature>
<dbReference type="RefSeq" id="WP_147041256.1">
    <property type="nucleotide sequence ID" value="NZ_BJYZ01000074.1"/>
</dbReference>
<protein>
    <recommendedName>
        <fullName evidence="4">AAA+ ATPase domain-containing protein</fullName>
    </recommendedName>
</protein>
<evidence type="ECO:0000313" key="3">
    <source>
        <dbReference type="Proteomes" id="UP000321523"/>
    </source>
</evidence>
<name>A0A512E3N0_9PROT</name>
<dbReference type="OrthoDB" id="1496333at2"/>
<accession>A0A512E3N0</accession>
<dbReference type="AlphaFoldDB" id="A0A512E3N0"/>
<sequence>MIRRTTPPNNVTPLPTVPAAERSRPATRQSRLLYCADVNELADPDYIVEDLLPKDSVVAIYGQPGSKKGFVVVDLAMTVGALTADEVKRGLKLNWHGKEVEHGAVLYVWAEGQSGIKKRVTAWRQMRQRMHAGHSVAIIDRAIDLRNSGSVDELVADAAEAADALGLPVKLIVLDTLSRCSGSANINAPGEMSELVNGLERLKTETGAVVVLLHHEGKDESRGMMGATTLKGAIDAEFKVRSEDDVVTVESGKSKDDSPATFTFKTRVVDVLNPVTKQPMLTRKGKQVTTLTLETADDSDIPKGQKEAKGPKLNPKQANALGALRSWLIDRKADHMPDDNWRALMLEFGVVTEEDRRALAYDLRDQLDSKNLIRVEKGKVSLARK</sequence>
<keyword evidence="3" id="KW-1185">Reference proteome</keyword>
<organism evidence="2 3">
    <name type="scientific">Skermanella aerolata</name>
    <dbReference type="NCBI Taxonomy" id="393310"/>
    <lineage>
        <taxon>Bacteria</taxon>
        <taxon>Pseudomonadati</taxon>
        <taxon>Pseudomonadota</taxon>
        <taxon>Alphaproteobacteria</taxon>
        <taxon>Rhodospirillales</taxon>
        <taxon>Azospirillaceae</taxon>
        <taxon>Skermanella</taxon>
    </lineage>
</organism>
<dbReference type="SUPFAM" id="SSF52540">
    <property type="entry name" value="P-loop containing nucleoside triphosphate hydrolases"/>
    <property type="match status" value="1"/>
</dbReference>